<dbReference type="PANTHER" id="PTHR43731">
    <property type="entry name" value="RHOMBOID PROTEASE"/>
    <property type="match status" value="1"/>
</dbReference>
<feature type="transmembrane region" description="Helical" evidence="7">
    <location>
        <begin position="193"/>
        <end position="211"/>
    </location>
</feature>
<reference evidence="10 11" key="1">
    <citation type="submission" date="2016-11" db="EMBL/GenBank/DDBJ databases">
        <authorList>
            <person name="Jaros S."/>
            <person name="Januszkiewicz K."/>
            <person name="Wedrychowicz H."/>
        </authorList>
    </citation>
    <scope>NUCLEOTIDE SEQUENCE [LARGE SCALE GENOMIC DNA]</scope>
    <source>
        <strain evidence="10 11">DSM 27406</strain>
    </source>
</reference>
<evidence type="ECO:0000313" key="10">
    <source>
        <dbReference type="EMBL" id="SHK83975.1"/>
    </source>
</evidence>
<evidence type="ECO:0000256" key="5">
    <source>
        <dbReference type="ARBA" id="ARBA00022989"/>
    </source>
</evidence>
<gene>
    <name evidence="10" type="ORF">SAMN05444266_101326</name>
</gene>
<dbReference type="Proteomes" id="UP000184420">
    <property type="component" value="Unassembled WGS sequence"/>
</dbReference>
<keyword evidence="10" id="KW-0645">Protease</keyword>
<feature type="domain" description="DUF6576" evidence="9">
    <location>
        <begin position="232"/>
        <end position="277"/>
    </location>
</feature>
<feature type="transmembrane region" description="Helical" evidence="7">
    <location>
        <begin position="76"/>
        <end position="101"/>
    </location>
</feature>
<dbReference type="SUPFAM" id="SSF144091">
    <property type="entry name" value="Rhomboid-like"/>
    <property type="match status" value="1"/>
</dbReference>
<keyword evidence="3 7" id="KW-0812">Transmembrane</keyword>
<evidence type="ECO:0000256" key="4">
    <source>
        <dbReference type="ARBA" id="ARBA00022801"/>
    </source>
</evidence>
<keyword evidence="4" id="KW-0378">Hydrolase</keyword>
<sequence length="278" mass="31929">MNATLVVILLLLANVIFSAIGFRNKNFFYKYQFVVEKVLLQRQYWRVLTAGFLHVGWGHLAVNMLTFYFFGVDMVYAISAWQLFLIYFASLIGGQLFALFIHRHHADYSAVGASGAVAGVVFATIAYMPDMYVNILGIIPLPGWLYAIMYIFISIYGIRSKSDNIGHEAHLAGALTGMLLMIAMYPAILRAHYLSIAAILLPCIFFIYIVLTRPYILLIRNNFFQKHQPYLSIDDKYRMERAHREKQVDAILEKIQRKGMISLTSEERKTLEEYSNKL</sequence>
<accession>A0A1M6VRK6</accession>
<evidence type="ECO:0000256" key="7">
    <source>
        <dbReference type="SAM" id="Phobius"/>
    </source>
</evidence>
<keyword evidence="5 7" id="KW-1133">Transmembrane helix</keyword>
<dbReference type="InterPro" id="IPR046483">
    <property type="entry name" value="DUF6576"/>
</dbReference>
<keyword evidence="6 7" id="KW-0472">Membrane</keyword>
<feature type="transmembrane region" description="Helical" evidence="7">
    <location>
        <begin position="135"/>
        <end position="157"/>
    </location>
</feature>
<dbReference type="GO" id="GO:0004252">
    <property type="term" value="F:serine-type endopeptidase activity"/>
    <property type="evidence" value="ECO:0007669"/>
    <property type="project" value="InterPro"/>
</dbReference>
<dbReference type="InterPro" id="IPR022764">
    <property type="entry name" value="Peptidase_S54_rhomboid_dom"/>
</dbReference>
<dbReference type="Gene3D" id="1.20.1540.10">
    <property type="entry name" value="Rhomboid-like"/>
    <property type="match status" value="1"/>
</dbReference>
<feature type="transmembrane region" description="Helical" evidence="7">
    <location>
        <begin position="108"/>
        <end position="129"/>
    </location>
</feature>
<feature type="transmembrane region" description="Helical" evidence="7">
    <location>
        <begin position="44"/>
        <end position="70"/>
    </location>
</feature>
<comment type="similarity">
    <text evidence="2">Belongs to the peptidase S54 family.</text>
</comment>
<dbReference type="Pfam" id="PF01694">
    <property type="entry name" value="Rhomboid"/>
    <property type="match status" value="1"/>
</dbReference>
<evidence type="ECO:0000256" key="1">
    <source>
        <dbReference type="ARBA" id="ARBA00004141"/>
    </source>
</evidence>
<proteinExistence type="inferred from homology"/>
<dbReference type="PANTHER" id="PTHR43731:SF14">
    <property type="entry name" value="PRESENILIN-ASSOCIATED RHOMBOID-LIKE PROTEIN, MITOCHONDRIAL"/>
    <property type="match status" value="1"/>
</dbReference>
<keyword evidence="11" id="KW-1185">Reference proteome</keyword>
<dbReference type="GO" id="GO:0016020">
    <property type="term" value="C:membrane"/>
    <property type="evidence" value="ECO:0007669"/>
    <property type="project" value="UniProtKB-SubCell"/>
</dbReference>
<dbReference type="OrthoDB" id="9807874at2"/>
<dbReference type="AlphaFoldDB" id="A0A1M6VRK6"/>
<evidence type="ECO:0000256" key="2">
    <source>
        <dbReference type="ARBA" id="ARBA00009045"/>
    </source>
</evidence>
<protein>
    <submittedName>
        <fullName evidence="10">Membrane associated serine protease, rhomboid family</fullName>
    </submittedName>
</protein>
<organism evidence="10 11">
    <name type="scientific">Chitinophaga jiangningensis</name>
    <dbReference type="NCBI Taxonomy" id="1419482"/>
    <lineage>
        <taxon>Bacteria</taxon>
        <taxon>Pseudomonadati</taxon>
        <taxon>Bacteroidota</taxon>
        <taxon>Chitinophagia</taxon>
        <taxon>Chitinophagales</taxon>
        <taxon>Chitinophagaceae</taxon>
        <taxon>Chitinophaga</taxon>
    </lineage>
</organism>
<dbReference type="RefSeq" id="WP_073077368.1">
    <property type="nucleotide sequence ID" value="NZ_FRBL01000001.1"/>
</dbReference>
<dbReference type="Pfam" id="PF20216">
    <property type="entry name" value="DUF6576"/>
    <property type="match status" value="1"/>
</dbReference>
<comment type="subcellular location">
    <subcellularLocation>
        <location evidence="1">Membrane</location>
        <topology evidence="1">Multi-pass membrane protein</topology>
    </subcellularLocation>
</comment>
<dbReference type="EMBL" id="FRBL01000001">
    <property type="protein sequence ID" value="SHK83975.1"/>
    <property type="molecule type" value="Genomic_DNA"/>
</dbReference>
<evidence type="ECO:0000256" key="6">
    <source>
        <dbReference type="ARBA" id="ARBA00023136"/>
    </source>
</evidence>
<evidence type="ECO:0000256" key="3">
    <source>
        <dbReference type="ARBA" id="ARBA00022692"/>
    </source>
</evidence>
<evidence type="ECO:0000259" key="8">
    <source>
        <dbReference type="Pfam" id="PF01694"/>
    </source>
</evidence>
<dbReference type="InterPro" id="IPR035952">
    <property type="entry name" value="Rhomboid-like_sf"/>
</dbReference>
<feature type="domain" description="Peptidase S54 rhomboid" evidence="8">
    <location>
        <begin position="42"/>
        <end position="184"/>
    </location>
</feature>
<feature type="transmembrane region" description="Helical" evidence="7">
    <location>
        <begin position="6"/>
        <end position="23"/>
    </location>
</feature>
<dbReference type="InterPro" id="IPR050925">
    <property type="entry name" value="Rhomboid_protease_S54"/>
</dbReference>
<name>A0A1M6VRK6_9BACT</name>
<dbReference type="GO" id="GO:0006508">
    <property type="term" value="P:proteolysis"/>
    <property type="evidence" value="ECO:0007669"/>
    <property type="project" value="UniProtKB-KW"/>
</dbReference>
<evidence type="ECO:0000313" key="11">
    <source>
        <dbReference type="Proteomes" id="UP000184420"/>
    </source>
</evidence>
<evidence type="ECO:0000259" key="9">
    <source>
        <dbReference type="Pfam" id="PF20216"/>
    </source>
</evidence>
<dbReference type="STRING" id="1419482.SAMN05444266_101326"/>
<feature type="transmembrane region" description="Helical" evidence="7">
    <location>
        <begin position="169"/>
        <end position="187"/>
    </location>
</feature>